<dbReference type="Proteomes" id="UP000095038">
    <property type="component" value="Unassembled WGS sequence"/>
</dbReference>
<dbReference type="GO" id="GO:0015093">
    <property type="term" value="F:ferrous iron transmembrane transporter activity"/>
    <property type="evidence" value="ECO:0007669"/>
    <property type="project" value="TreeGrafter"/>
</dbReference>
<feature type="transmembrane region" description="Helical" evidence="7">
    <location>
        <begin position="131"/>
        <end position="152"/>
    </location>
</feature>
<evidence type="ECO:0000256" key="3">
    <source>
        <dbReference type="ARBA" id="ARBA00022496"/>
    </source>
</evidence>
<dbReference type="STRING" id="1344418.A0A1D2VIF9"/>
<reference evidence="9" key="1">
    <citation type="submission" date="2016-05" db="EMBL/GenBank/DDBJ databases">
        <title>Comparative genomics of biotechnologically important yeasts.</title>
        <authorList>
            <consortium name="DOE Joint Genome Institute"/>
            <person name="Riley R."/>
            <person name="Haridas S."/>
            <person name="Wolfe K.H."/>
            <person name="Lopes M.R."/>
            <person name="Hittinger C.T."/>
            <person name="Goker M."/>
            <person name="Salamov A."/>
            <person name="Wisecaver J."/>
            <person name="Long T.M."/>
            <person name="Aerts A.L."/>
            <person name="Barry K."/>
            <person name="Choi C."/>
            <person name="Clum A."/>
            <person name="Coughlan A.Y."/>
            <person name="Deshpande S."/>
            <person name="Douglass A.P."/>
            <person name="Hanson S.J."/>
            <person name="Klenk H.-P."/>
            <person name="Labutti K."/>
            <person name="Lapidus A."/>
            <person name="Lindquist E."/>
            <person name="Lipzen A."/>
            <person name="Meier-Kolthoff J.P."/>
            <person name="Ohm R.A."/>
            <person name="Otillar R.P."/>
            <person name="Pangilinan J."/>
            <person name="Peng Y."/>
            <person name="Rokas A."/>
            <person name="Rosa C.A."/>
            <person name="Scheuner C."/>
            <person name="Sibirny A.A."/>
            <person name="Slot J.C."/>
            <person name="Stielow J.B."/>
            <person name="Sun H."/>
            <person name="Kurtzman C.P."/>
            <person name="Blackwell M."/>
            <person name="Grigoriev I.V."/>
            <person name="Jeffries T.W."/>
        </authorList>
    </citation>
    <scope>NUCLEOTIDE SEQUENCE [LARGE SCALE GENOMIC DNA]</scope>
    <source>
        <strain evidence="9">DSM 1968</strain>
    </source>
</reference>
<dbReference type="InterPro" id="IPR004923">
    <property type="entry name" value="FTR1/Fip1/EfeU"/>
</dbReference>
<accession>A0A1D2VIF9</accession>
<keyword evidence="3" id="KW-0410">Iron transport</keyword>
<dbReference type="GO" id="GO:0000329">
    <property type="term" value="C:fungal-type vacuole membrane"/>
    <property type="evidence" value="ECO:0007669"/>
    <property type="project" value="EnsemblFungi"/>
</dbReference>
<keyword evidence="5 7" id="KW-1133">Transmembrane helix</keyword>
<evidence type="ECO:0000313" key="9">
    <source>
        <dbReference type="Proteomes" id="UP000095038"/>
    </source>
</evidence>
<sequence>MVEFEDIFSVQIFFIILRETVECAVIVSVLLAFLEQNLSSPSTSSIVKNQNLTSTSASPNPEAQLLVSNGDNADDNGNDIVKTNSILYNTLKWHIWLGSLAGLFVCLLLGGFFVFLFYLIKVDLWSKSEHYWEGIFSLLASIVISVMGFGMIKIGKMKSKWKYKLSKLFYKDKLSQNNTTAENDFALNNVNSNGSSSIEREIDNELNQALDINKNSWKNKLKFYTEKYSLFILPFITTMREGMEAVVFVGGVGVSEPFSSFPLSIILATAIGFSIGYFLYKSGNSVSIQKFLVYSTCFLYVVASGLFSKGFWNFELQKYIDDCNGQDLTEVGNGPGSYDISKSIWHVNCCNGQTDGLWMLAAAIFGWTNSATYISVLTYDLYWIGIVIIINMLKYEEKHGFLPFIPIKYQKRRLLKKLEFYDGMRKFSELENQVNSMPISAPIHIAQSTDTLDSNTPLITHSQQPIVNKTQNNNNNNN</sequence>
<keyword evidence="3" id="KW-0813">Transport</keyword>
<evidence type="ECO:0000256" key="1">
    <source>
        <dbReference type="ARBA" id="ARBA00004141"/>
    </source>
</evidence>
<dbReference type="RefSeq" id="XP_020047735.1">
    <property type="nucleotide sequence ID" value="XM_020190509.1"/>
</dbReference>
<proteinExistence type="inferred from homology"/>
<feature type="transmembrane region" description="Helical" evidence="7">
    <location>
        <begin position="12"/>
        <end position="34"/>
    </location>
</feature>
<keyword evidence="4 7" id="KW-0812">Transmembrane</keyword>
<dbReference type="GO" id="GO:0006897">
    <property type="term" value="P:endocytosis"/>
    <property type="evidence" value="ECO:0007669"/>
    <property type="project" value="EnsemblFungi"/>
</dbReference>
<dbReference type="PANTHER" id="PTHR31632:SF7">
    <property type="entry name" value="IRON TRANSPORTER FTH1"/>
    <property type="match status" value="1"/>
</dbReference>
<keyword evidence="9" id="KW-1185">Reference proteome</keyword>
<dbReference type="InParanoid" id="A0A1D2VIF9"/>
<comment type="similarity">
    <text evidence="2">Belongs to the oxidase-dependent Fe transporter (OFeT) (TC 9.A.10.1) family.</text>
</comment>
<keyword evidence="6 7" id="KW-0472">Membrane</keyword>
<evidence type="ECO:0000256" key="7">
    <source>
        <dbReference type="SAM" id="Phobius"/>
    </source>
</evidence>
<feature type="transmembrane region" description="Helical" evidence="7">
    <location>
        <begin position="373"/>
        <end position="393"/>
    </location>
</feature>
<feature type="transmembrane region" description="Helical" evidence="7">
    <location>
        <begin position="261"/>
        <end position="280"/>
    </location>
</feature>
<evidence type="ECO:0000313" key="8">
    <source>
        <dbReference type="EMBL" id="ODV61428.1"/>
    </source>
</evidence>
<feature type="transmembrane region" description="Helical" evidence="7">
    <location>
        <begin position="292"/>
        <end position="312"/>
    </location>
</feature>
<dbReference type="GO" id="GO:0033573">
    <property type="term" value="C:high-affinity iron permease complex"/>
    <property type="evidence" value="ECO:0007669"/>
    <property type="project" value="InterPro"/>
</dbReference>
<gene>
    <name evidence="8" type="ORF">ASCRUDRAFT_34299</name>
</gene>
<evidence type="ECO:0000256" key="2">
    <source>
        <dbReference type="ARBA" id="ARBA00008333"/>
    </source>
</evidence>
<evidence type="ECO:0000256" key="4">
    <source>
        <dbReference type="ARBA" id="ARBA00022692"/>
    </source>
</evidence>
<feature type="transmembrane region" description="Helical" evidence="7">
    <location>
        <begin position="95"/>
        <end position="119"/>
    </location>
</feature>
<evidence type="ECO:0000256" key="6">
    <source>
        <dbReference type="ARBA" id="ARBA00023136"/>
    </source>
</evidence>
<dbReference type="GeneID" id="30964145"/>
<dbReference type="GO" id="GO:0006879">
    <property type="term" value="P:intracellular iron ion homeostasis"/>
    <property type="evidence" value="ECO:0007669"/>
    <property type="project" value="EnsemblFungi"/>
</dbReference>
<comment type="subcellular location">
    <subcellularLocation>
        <location evidence="1">Membrane</location>
        <topology evidence="1">Multi-pass membrane protein</topology>
    </subcellularLocation>
</comment>
<protein>
    <submittedName>
        <fullName evidence="8">Iron permease FTR1</fullName>
    </submittedName>
</protein>
<organism evidence="8 9">
    <name type="scientific">Ascoidea rubescens DSM 1968</name>
    <dbReference type="NCBI Taxonomy" id="1344418"/>
    <lineage>
        <taxon>Eukaryota</taxon>
        <taxon>Fungi</taxon>
        <taxon>Dikarya</taxon>
        <taxon>Ascomycota</taxon>
        <taxon>Saccharomycotina</taxon>
        <taxon>Saccharomycetes</taxon>
        <taxon>Ascoideaceae</taxon>
        <taxon>Ascoidea</taxon>
    </lineage>
</organism>
<dbReference type="FunCoup" id="A0A1D2VIF9">
    <property type="interactions" value="68"/>
</dbReference>
<name>A0A1D2VIF9_9ASCO</name>
<keyword evidence="3" id="KW-0408">Iron</keyword>
<dbReference type="Pfam" id="PF03239">
    <property type="entry name" value="FTR1"/>
    <property type="match status" value="1"/>
</dbReference>
<evidence type="ECO:0000256" key="5">
    <source>
        <dbReference type="ARBA" id="ARBA00022989"/>
    </source>
</evidence>
<dbReference type="GO" id="GO:0061841">
    <property type="term" value="C:high-affinity iron exporter complex"/>
    <property type="evidence" value="ECO:0007669"/>
    <property type="project" value="EnsemblFungi"/>
</dbReference>
<dbReference type="OrthoDB" id="4364at2759"/>
<dbReference type="AlphaFoldDB" id="A0A1D2VIF9"/>
<dbReference type="GO" id="GO:0045121">
    <property type="term" value="C:membrane raft"/>
    <property type="evidence" value="ECO:0007669"/>
    <property type="project" value="EnsemblFungi"/>
</dbReference>
<dbReference type="PANTHER" id="PTHR31632">
    <property type="entry name" value="IRON TRANSPORTER FTH1"/>
    <property type="match status" value="1"/>
</dbReference>
<keyword evidence="3" id="KW-0406">Ion transport</keyword>
<dbReference type="EMBL" id="KV454479">
    <property type="protein sequence ID" value="ODV61428.1"/>
    <property type="molecule type" value="Genomic_DNA"/>
</dbReference>